<dbReference type="PANTHER" id="PTHR48012:SF14">
    <property type="entry name" value="STE20_SPS1-RELATED PROLINE-ALANINE-RICH PROTEIN KINASE"/>
    <property type="match status" value="1"/>
</dbReference>
<dbReference type="GeneTree" id="ENSGT00940000154621"/>
<dbReference type="CDD" id="cd06610">
    <property type="entry name" value="STKc_OSR1_SPAK"/>
    <property type="match status" value="1"/>
</dbReference>
<comment type="catalytic activity">
    <reaction evidence="10">
        <text>L-threonyl-[protein] + ATP = O-phospho-L-threonyl-[protein] + ADP + H(+)</text>
        <dbReference type="Rhea" id="RHEA:46608"/>
        <dbReference type="Rhea" id="RHEA-COMP:11060"/>
        <dbReference type="Rhea" id="RHEA-COMP:11605"/>
        <dbReference type="ChEBI" id="CHEBI:15378"/>
        <dbReference type="ChEBI" id="CHEBI:30013"/>
        <dbReference type="ChEBI" id="CHEBI:30616"/>
        <dbReference type="ChEBI" id="CHEBI:61977"/>
        <dbReference type="ChEBI" id="CHEBI:456216"/>
        <dbReference type="EC" id="2.7.11.1"/>
    </reaction>
</comment>
<dbReference type="GO" id="GO:0004674">
    <property type="term" value="F:protein serine/threonine kinase activity"/>
    <property type="evidence" value="ECO:0007669"/>
    <property type="project" value="UniProtKB-KW"/>
</dbReference>
<protein>
    <recommendedName>
        <fullName evidence="3">non-specific serine/threonine protein kinase</fullName>
        <ecNumber evidence="3">2.7.11.1</ecNumber>
    </recommendedName>
</protein>
<evidence type="ECO:0000256" key="4">
    <source>
        <dbReference type="ARBA" id="ARBA00022490"/>
    </source>
</evidence>
<dbReference type="SUPFAM" id="SSF56112">
    <property type="entry name" value="Protein kinase-like (PK-like)"/>
    <property type="match status" value="1"/>
</dbReference>
<gene>
    <name evidence="13" type="primary">STK39</name>
    <name evidence="13" type="synonym">stk39</name>
</gene>
<sequence length="485" mass="53932">MSCCGKSVIFFCAYNQLLSSPISSHPYLSPAVGMVCHIFSSGATAVVQAALCTPRQERVAIKRINLEKCQTSMDELLKEIQAMSQCNHPNVVTYYTSFVVKDELWLVMKLLSGGSMLDIIKHTFSRGEHKNGVLDELIIATILKEVLEGLDYLHRNGQIHRDVKAGNILLGEDGSVQIADFGVSAFLATGGDMTRNKVRKTFVGTPCWMAPEVMEQVRGYDFKADIWSFGITAIELATGSAPYHRYPPMKVLMLTLQNDPPTLDTGVEDKEMLKKYGKSFRKLITLCLQKEPAKRPTAAELLKCKFFQKAKNREYLIEKLLCRAPNITQRAKRVRRVPGSSGHLHKMEDGDWEWSDDELDVGSEEGKAAVNQGRVGETMENANSVPIEGLSIQHPQDSLLGSMVTRGTSHTNQLLISLLRNSRKELNDIRFEFTPGRDTAIGVSQELFSAGLVNGHDVAAGKRLILVFCYTAGLRGYFPREVCLI</sequence>
<comment type="subcellular location">
    <subcellularLocation>
        <location evidence="1">Cytoplasm</location>
    </subcellularLocation>
</comment>
<dbReference type="GO" id="GO:0035556">
    <property type="term" value="P:intracellular signal transduction"/>
    <property type="evidence" value="ECO:0007669"/>
    <property type="project" value="TreeGrafter"/>
</dbReference>
<dbReference type="Gene3D" id="3.30.200.20">
    <property type="entry name" value="Phosphorylase Kinase, domain 1"/>
    <property type="match status" value="1"/>
</dbReference>
<keyword evidence="14" id="KW-1185">Reference proteome</keyword>
<dbReference type="GO" id="GO:0005524">
    <property type="term" value="F:ATP binding"/>
    <property type="evidence" value="ECO:0007669"/>
    <property type="project" value="UniProtKB-KW"/>
</dbReference>
<evidence type="ECO:0000256" key="11">
    <source>
        <dbReference type="ARBA" id="ARBA00048679"/>
    </source>
</evidence>
<dbReference type="PROSITE" id="PS50011">
    <property type="entry name" value="PROTEIN_KINASE_DOM"/>
    <property type="match status" value="1"/>
</dbReference>
<reference evidence="13" key="1">
    <citation type="submission" date="2025-08" db="UniProtKB">
        <authorList>
            <consortium name="Ensembl"/>
        </authorList>
    </citation>
    <scope>IDENTIFICATION</scope>
</reference>
<dbReference type="EC" id="2.7.11.1" evidence="3"/>
<name>A0A673XNW7_SALTR</name>
<feature type="domain" description="Protein kinase" evidence="12">
    <location>
        <begin position="33"/>
        <end position="307"/>
    </location>
</feature>
<evidence type="ECO:0000256" key="6">
    <source>
        <dbReference type="ARBA" id="ARBA00022679"/>
    </source>
</evidence>
<dbReference type="Pfam" id="PF12202">
    <property type="entry name" value="OSR1_C"/>
    <property type="match status" value="1"/>
</dbReference>
<evidence type="ECO:0000256" key="9">
    <source>
        <dbReference type="ARBA" id="ARBA00022840"/>
    </source>
</evidence>
<evidence type="ECO:0000313" key="14">
    <source>
        <dbReference type="Proteomes" id="UP000472277"/>
    </source>
</evidence>
<reference evidence="13" key="2">
    <citation type="submission" date="2025-09" db="UniProtKB">
        <authorList>
            <consortium name="Ensembl"/>
        </authorList>
    </citation>
    <scope>IDENTIFICATION</scope>
</reference>
<dbReference type="GO" id="GO:0005829">
    <property type="term" value="C:cytosol"/>
    <property type="evidence" value="ECO:0007669"/>
    <property type="project" value="TreeGrafter"/>
</dbReference>
<dbReference type="FunFam" id="3.30.200.20:FF:000562">
    <property type="entry name" value="STE20/SPS1-related proline-alanine-rich protein kinase"/>
    <property type="match status" value="1"/>
</dbReference>
<dbReference type="InterPro" id="IPR050629">
    <property type="entry name" value="STE20/SPS1-PAK"/>
</dbReference>
<evidence type="ECO:0000256" key="8">
    <source>
        <dbReference type="ARBA" id="ARBA00022777"/>
    </source>
</evidence>
<keyword evidence="8" id="KW-0418">Kinase</keyword>
<keyword evidence="9" id="KW-0067">ATP-binding</keyword>
<dbReference type="AlphaFoldDB" id="A0A673XNW7"/>
<evidence type="ECO:0000256" key="1">
    <source>
        <dbReference type="ARBA" id="ARBA00004496"/>
    </source>
</evidence>
<dbReference type="GO" id="GO:0010820">
    <property type="term" value="P:positive regulation of T cell chemotaxis"/>
    <property type="evidence" value="ECO:0007669"/>
    <property type="project" value="TreeGrafter"/>
</dbReference>
<accession>A0A673XNW7</accession>
<dbReference type="FunFam" id="1.10.510.10:FF:000068">
    <property type="entry name" value="STE20/SPS1-related proline-alanine-rich protein kinase"/>
    <property type="match status" value="1"/>
</dbReference>
<comment type="similarity">
    <text evidence="2">Belongs to the protein kinase superfamily. STE Ser/Thr protein kinase family. STE20 subfamily.</text>
</comment>
<dbReference type="Gene3D" id="1.10.510.10">
    <property type="entry name" value="Transferase(Phosphotransferase) domain 1"/>
    <property type="match status" value="1"/>
</dbReference>
<dbReference type="InterPro" id="IPR000719">
    <property type="entry name" value="Prot_kinase_dom"/>
</dbReference>
<evidence type="ECO:0000313" key="13">
    <source>
        <dbReference type="Ensembl" id="ENSSTUP00000022116.1"/>
    </source>
</evidence>
<dbReference type="Gene3D" id="3.10.20.90">
    <property type="entry name" value="Phosphatidylinositol 3-kinase Catalytic Subunit, Chain A, domain 1"/>
    <property type="match status" value="1"/>
</dbReference>
<dbReference type="PANTHER" id="PTHR48012">
    <property type="entry name" value="STERILE20-LIKE KINASE, ISOFORM B-RELATED"/>
    <property type="match status" value="1"/>
</dbReference>
<evidence type="ECO:0000256" key="10">
    <source>
        <dbReference type="ARBA" id="ARBA00047899"/>
    </source>
</evidence>
<proteinExistence type="inferred from homology"/>
<evidence type="ECO:0000256" key="3">
    <source>
        <dbReference type="ARBA" id="ARBA00012513"/>
    </source>
</evidence>
<dbReference type="Proteomes" id="UP000472277">
    <property type="component" value="Chromosome 20"/>
</dbReference>
<dbReference type="InterPro" id="IPR011009">
    <property type="entry name" value="Kinase-like_dom_sf"/>
</dbReference>
<dbReference type="Ensembl" id="ENSSTUT00000023229.1">
    <property type="protein sequence ID" value="ENSSTUP00000022116.1"/>
    <property type="gene ID" value="ENSSTUG00000008523.1"/>
</dbReference>
<keyword evidence="5" id="KW-0723">Serine/threonine-protein kinase</keyword>
<evidence type="ECO:0000259" key="12">
    <source>
        <dbReference type="PROSITE" id="PS50011"/>
    </source>
</evidence>
<keyword evidence="6" id="KW-0808">Transferase</keyword>
<evidence type="ECO:0000256" key="2">
    <source>
        <dbReference type="ARBA" id="ARBA00008874"/>
    </source>
</evidence>
<dbReference type="SMART" id="SM00220">
    <property type="entry name" value="S_TKc"/>
    <property type="match status" value="1"/>
</dbReference>
<keyword evidence="4" id="KW-0963">Cytoplasm</keyword>
<evidence type="ECO:0000256" key="7">
    <source>
        <dbReference type="ARBA" id="ARBA00022741"/>
    </source>
</evidence>
<dbReference type="Pfam" id="PF00069">
    <property type="entry name" value="Pkinase"/>
    <property type="match status" value="1"/>
</dbReference>
<organism evidence="13 14">
    <name type="scientific">Salmo trutta</name>
    <name type="common">Brown trout</name>
    <dbReference type="NCBI Taxonomy" id="8032"/>
    <lineage>
        <taxon>Eukaryota</taxon>
        <taxon>Metazoa</taxon>
        <taxon>Chordata</taxon>
        <taxon>Craniata</taxon>
        <taxon>Vertebrata</taxon>
        <taxon>Euteleostomi</taxon>
        <taxon>Actinopterygii</taxon>
        <taxon>Neopterygii</taxon>
        <taxon>Teleostei</taxon>
        <taxon>Protacanthopterygii</taxon>
        <taxon>Salmoniformes</taxon>
        <taxon>Salmonidae</taxon>
        <taxon>Salmoninae</taxon>
        <taxon>Salmo</taxon>
    </lineage>
</organism>
<comment type="catalytic activity">
    <reaction evidence="11">
        <text>L-seryl-[protein] + ATP = O-phospho-L-seryl-[protein] + ADP + H(+)</text>
        <dbReference type="Rhea" id="RHEA:17989"/>
        <dbReference type="Rhea" id="RHEA-COMP:9863"/>
        <dbReference type="Rhea" id="RHEA-COMP:11604"/>
        <dbReference type="ChEBI" id="CHEBI:15378"/>
        <dbReference type="ChEBI" id="CHEBI:29999"/>
        <dbReference type="ChEBI" id="CHEBI:30616"/>
        <dbReference type="ChEBI" id="CHEBI:83421"/>
        <dbReference type="ChEBI" id="CHEBI:456216"/>
        <dbReference type="EC" id="2.7.11.1"/>
    </reaction>
</comment>
<dbReference type="InterPro" id="IPR024678">
    <property type="entry name" value="Kinase_OSR1/WNK_CCT"/>
</dbReference>
<keyword evidence="7" id="KW-0547">Nucleotide-binding</keyword>
<evidence type="ECO:0000256" key="5">
    <source>
        <dbReference type="ARBA" id="ARBA00022527"/>
    </source>
</evidence>